<dbReference type="AlphaFoldDB" id="A0A2I0TXU5"/>
<accession>A0A2I0TXU5</accession>
<proteinExistence type="predicted"/>
<feature type="compositionally biased region" description="Low complexity" evidence="1">
    <location>
        <begin position="23"/>
        <end position="44"/>
    </location>
</feature>
<reference evidence="3" key="1">
    <citation type="submission" date="2017-11" db="EMBL/GenBank/DDBJ databases">
        <authorList>
            <person name="Lima N.C."/>
            <person name="Parody-Merino A.M."/>
            <person name="Battley P.F."/>
            <person name="Fidler A.E."/>
            <person name="Prosdocimi F."/>
        </authorList>
    </citation>
    <scope>NUCLEOTIDE SEQUENCE [LARGE SCALE GENOMIC DNA]</scope>
</reference>
<dbReference type="Proteomes" id="UP000233556">
    <property type="component" value="Unassembled WGS sequence"/>
</dbReference>
<feature type="compositionally biased region" description="Basic and acidic residues" evidence="1">
    <location>
        <begin position="8"/>
        <end position="21"/>
    </location>
</feature>
<evidence type="ECO:0000313" key="2">
    <source>
        <dbReference type="EMBL" id="PKU38592.1"/>
    </source>
</evidence>
<feature type="region of interest" description="Disordered" evidence="1">
    <location>
        <begin position="75"/>
        <end position="110"/>
    </location>
</feature>
<evidence type="ECO:0000313" key="3">
    <source>
        <dbReference type="Proteomes" id="UP000233556"/>
    </source>
</evidence>
<organism evidence="2 3">
    <name type="scientific">Limosa lapponica baueri</name>
    <dbReference type="NCBI Taxonomy" id="1758121"/>
    <lineage>
        <taxon>Eukaryota</taxon>
        <taxon>Metazoa</taxon>
        <taxon>Chordata</taxon>
        <taxon>Craniata</taxon>
        <taxon>Vertebrata</taxon>
        <taxon>Euteleostomi</taxon>
        <taxon>Archelosauria</taxon>
        <taxon>Archosauria</taxon>
        <taxon>Dinosauria</taxon>
        <taxon>Saurischia</taxon>
        <taxon>Theropoda</taxon>
        <taxon>Coelurosauria</taxon>
        <taxon>Aves</taxon>
        <taxon>Neognathae</taxon>
        <taxon>Neoaves</taxon>
        <taxon>Charadriiformes</taxon>
        <taxon>Scolopacidae</taxon>
        <taxon>Limosa</taxon>
    </lineage>
</organism>
<gene>
    <name evidence="2" type="ORF">llap_11104</name>
</gene>
<feature type="compositionally biased region" description="Polar residues" evidence="1">
    <location>
        <begin position="75"/>
        <end position="86"/>
    </location>
</feature>
<name>A0A2I0TXU5_LIMLA</name>
<feature type="compositionally biased region" description="Polar residues" evidence="1">
    <location>
        <begin position="95"/>
        <end position="110"/>
    </location>
</feature>
<feature type="region of interest" description="Disordered" evidence="1">
    <location>
        <begin position="1"/>
        <end position="50"/>
    </location>
</feature>
<dbReference type="EMBL" id="KZ506704">
    <property type="protein sequence ID" value="PKU38592.1"/>
    <property type="molecule type" value="Genomic_DNA"/>
</dbReference>
<keyword evidence="3" id="KW-1185">Reference proteome</keyword>
<evidence type="ECO:0000256" key="1">
    <source>
        <dbReference type="SAM" id="MobiDB-lite"/>
    </source>
</evidence>
<reference evidence="3" key="2">
    <citation type="submission" date="2017-12" db="EMBL/GenBank/DDBJ databases">
        <title>Genome sequence of the Bar-tailed Godwit (Limosa lapponica baueri).</title>
        <authorList>
            <person name="Lima N.C.B."/>
            <person name="Parody-Merino A.M."/>
            <person name="Battley P.F."/>
            <person name="Fidler A.E."/>
            <person name="Prosdocimi F."/>
        </authorList>
    </citation>
    <scope>NUCLEOTIDE SEQUENCE [LARGE SCALE GENOMIC DNA]</scope>
</reference>
<protein>
    <submittedName>
        <fullName evidence="2">Calcium-binding protein 1 isoform x1</fullName>
    </submittedName>
</protein>
<sequence>MSGSSMAKSDHRQRSSRESLKLSEGASPLSKSSSKYSTKSSGSDRSVEADPLFHQLHPMLSSVFGQDDLVPFNGFSSADSDGSFAQEQLLRQDHVWSSTSNELGNPSQPS</sequence>